<accession>A0A9D1RQ74</accession>
<feature type="domain" description="VOC" evidence="1">
    <location>
        <begin position="8"/>
        <end position="128"/>
    </location>
</feature>
<gene>
    <name evidence="2" type="ORF">H9870_07765</name>
</gene>
<protein>
    <submittedName>
        <fullName evidence="2">VOC family protein</fullName>
    </submittedName>
</protein>
<name>A0A9D1RQ74_9CORY</name>
<dbReference type="Pfam" id="PF18029">
    <property type="entry name" value="Glyoxalase_6"/>
    <property type="match status" value="1"/>
</dbReference>
<dbReference type="Gene3D" id="3.10.180.10">
    <property type="entry name" value="2,3-Dihydroxybiphenyl 1,2-Dioxygenase, domain 1"/>
    <property type="match status" value="1"/>
</dbReference>
<evidence type="ECO:0000259" key="1">
    <source>
        <dbReference type="PROSITE" id="PS51819"/>
    </source>
</evidence>
<comment type="caution">
    <text evidence="2">The sequence shown here is derived from an EMBL/GenBank/DDBJ whole genome shotgun (WGS) entry which is preliminary data.</text>
</comment>
<dbReference type="PANTHER" id="PTHR35908">
    <property type="entry name" value="HYPOTHETICAL FUSION PROTEIN"/>
    <property type="match status" value="1"/>
</dbReference>
<dbReference type="Proteomes" id="UP000824190">
    <property type="component" value="Unassembled WGS sequence"/>
</dbReference>
<reference evidence="2" key="2">
    <citation type="submission" date="2021-04" db="EMBL/GenBank/DDBJ databases">
        <authorList>
            <person name="Gilroy R."/>
        </authorList>
    </citation>
    <scope>NUCLEOTIDE SEQUENCE</scope>
    <source>
        <strain evidence="2">CHK32-1732</strain>
    </source>
</reference>
<dbReference type="InterPro" id="IPR029068">
    <property type="entry name" value="Glyas_Bleomycin-R_OHBP_Dase"/>
</dbReference>
<dbReference type="SUPFAM" id="SSF54593">
    <property type="entry name" value="Glyoxalase/Bleomycin resistance protein/Dihydroxybiphenyl dioxygenase"/>
    <property type="match status" value="1"/>
</dbReference>
<organism evidence="2 3">
    <name type="scientific">Candidatus Corynebacterium avicola</name>
    <dbReference type="NCBI Taxonomy" id="2838527"/>
    <lineage>
        <taxon>Bacteria</taxon>
        <taxon>Bacillati</taxon>
        <taxon>Actinomycetota</taxon>
        <taxon>Actinomycetes</taxon>
        <taxon>Mycobacteriales</taxon>
        <taxon>Corynebacteriaceae</taxon>
        <taxon>Corynebacterium</taxon>
    </lineage>
</organism>
<dbReference type="InterPro" id="IPR037523">
    <property type="entry name" value="VOC_core"/>
</dbReference>
<reference evidence="2" key="1">
    <citation type="journal article" date="2021" name="PeerJ">
        <title>Extensive microbial diversity within the chicken gut microbiome revealed by metagenomics and culture.</title>
        <authorList>
            <person name="Gilroy R."/>
            <person name="Ravi A."/>
            <person name="Getino M."/>
            <person name="Pursley I."/>
            <person name="Horton D.L."/>
            <person name="Alikhan N.F."/>
            <person name="Baker D."/>
            <person name="Gharbi K."/>
            <person name="Hall N."/>
            <person name="Watson M."/>
            <person name="Adriaenssens E.M."/>
            <person name="Foster-Nyarko E."/>
            <person name="Jarju S."/>
            <person name="Secka A."/>
            <person name="Antonio M."/>
            <person name="Oren A."/>
            <person name="Chaudhuri R.R."/>
            <person name="La Ragione R."/>
            <person name="Hildebrand F."/>
            <person name="Pallen M.J."/>
        </authorList>
    </citation>
    <scope>NUCLEOTIDE SEQUENCE</scope>
    <source>
        <strain evidence="2">CHK32-1732</strain>
    </source>
</reference>
<proteinExistence type="predicted"/>
<dbReference type="AlphaFoldDB" id="A0A9D1RQ74"/>
<dbReference type="InterPro" id="IPR041581">
    <property type="entry name" value="Glyoxalase_6"/>
</dbReference>
<dbReference type="PANTHER" id="PTHR35908:SF1">
    <property type="entry name" value="CONSERVED PROTEIN"/>
    <property type="match status" value="1"/>
</dbReference>
<evidence type="ECO:0000313" key="3">
    <source>
        <dbReference type="Proteomes" id="UP000824190"/>
    </source>
</evidence>
<dbReference type="EMBL" id="DXGC01000070">
    <property type="protein sequence ID" value="HIW91540.1"/>
    <property type="molecule type" value="Genomic_DNA"/>
</dbReference>
<sequence length="128" mass="13515">MTTSNEIKIGMVTVDCGDPVAQATFWSGLTGGEVAVATEDYSMVVWPGTGRAALGFGRVDGYVPPQWPNEGGSKQFHLDLAVDDIPAAEERALELGARLADPQPGETWRVLIDPAGHPFCLADAANFG</sequence>
<dbReference type="PROSITE" id="PS51819">
    <property type="entry name" value="VOC"/>
    <property type="match status" value="1"/>
</dbReference>
<evidence type="ECO:0000313" key="2">
    <source>
        <dbReference type="EMBL" id="HIW91540.1"/>
    </source>
</evidence>